<dbReference type="AlphaFoldDB" id="A0A9P0H7C8"/>
<evidence type="ECO:0000313" key="1">
    <source>
        <dbReference type="EMBL" id="CAH1396855.1"/>
    </source>
</evidence>
<dbReference type="EMBL" id="OV725079">
    <property type="protein sequence ID" value="CAH1396855.1"/>
    <property type="molecule type" value="Genomic_DNA"/>
</dbReference>
<organism evidence="1 2">
    <name type="scientific">Nezara viridula</name>
    <name type="common">Southern green stink bug</name>
    <name type="synonym">Cimex viridulus</name>
    <dbReference type="NCBI Taxonomy" id="85310"/>
    <lineage>
        <taxon>Eukaryota</taxon>
        <taxon>Metazoa</taxon>
        <taxon>Ecdysozoa</taxon>
        <taxon>Arthropoda</taxon>
        <taxon>Hexapoda</taxon>
        <taxon>Insecta</taxon>
        <taxon>Pterygota</taxon>
        <taxon>Neoptera</taxon>
        <taxon>Paraneoptera</taxon>
        <taxon>Hemiptera</taxon>
        <taxon>Heteroptera</taxon>
        <taxon>Panheteroptera</taxon>
        <taxon>Pentatomomorpha</taxon>
        <taxon>Pentatomoidea</taxon>
        <taxon>Pentatomidae</taxon>
        <taxon>Pentatominae</taxon>
        <taxon>Nezara</taxon>
    </lineage>
</organism>
<proteinExistence type="predicted"/>
<gene>
    <name evidence="1" type="ORF">NEZAVI_LOCUS6826</name>
</gene>
<dbReference type="Proteomes" id="UP001152798">
    <property type="component" value="Chromosome 3"/>
</dbReference>
<evidence type="ECO:0000313" key="2">
    <source>
        <dbReference type="Proteomes" id="UP001152798"/>
    </source>
</evidence>
<accession>A0A9P0H7C8</accession>
<keyword evidence="2" id="KW-1185">Reference proteome</keyword>
<name>A0A9P0H7C8_NEZVI</name>
<sequence>MMTREPWLADTRNPLTHFLLKRLAHACVTFTWIPLQFTRPGQLISNCKRTFQSSSLARIGPQEDLISTH</sequence>
<reference evidence="1" key="1">
    <citation type="submission" date="2022-01" db="EMBL/GenBank/DDBJ databases">
        <authorList>
            <person name="King R."/>
        </authorList>
    </citation>
    <scope>NUCLEOTIDE SEQUENCE</scope>
</reference>
<protein>
    <submittedName>
        <fullName evidence="1">Uncharacterized protein</fullName>
    </submittedName>
</protein>